<name>A0A9W6N317_9HYPH</name>
<evidence type="ECO:0000313" key="2">
    <source>
        <dbReference type="Proteomes" id="UP001143364"/>
    </source>
</evidence>
<gene>
    <name evidence="1" type="ORF">GCM10008171_10770</name>
</gene>
<dbReference type="RefSeq" id="WP_271203757.1">
    <property type="nucleotide sequence ID" value="NZ_BSFK01000005.1"/>
</dbReference>
<dbReference type="AlphaFoldDB" id="A0A9W6N317"/>
<organism evidence="1 2">
    <name type="scientific">Methylopila jiangsuensis</name>
    <dbReference type="NCBI Taxonomy" id="586230"/>
    <lineage>
        <taxon>Bacteria</taxon>
        <taxon>Pseudomonadati</taxon>
        <taxon>Pseudomonadota</taxon>
        <taxon>Alphaproteobacteria</taxon>
        <taxon>Hyphomicrobiales</taxon>
        <taxon>Methylopilaceae</taxon>
        <taxon>Methylopila</taxon>
    </lineage>
</organism>
<keyword evidence="2" id="KW-1185">Reference proteome</keyword>
<dbReference type="EMBL" id="BSFK01000005">
    <property type="protein sequence ID" value="GLK75823.1"/>
    <property type="molecule type" value="Genomic_DNA"/>
</dbReference>
<proteinExistence type="predicted"/>
<reference evidence="1" key="1">
    <citation type="journal article" date="2014" name="Int. J. Syst. Evol. Microbiol.">
        <title>Complete genome sequence of Corynebacterium casei LMG S-19264T (=DSM 44701T), isolated from a smear-ripened cheese.</title>
        <authorList>
            <consortium name="US DOE Joint Genome Institute (JGI-PGF)"/>
            <person name="Walter F."/>
            <person name="Albersmeier A."/>
            <person name="Kalinowski J."/>
            <person name="Ruckert C."/>
        </authorList>
    </citation>
    <scope>NUCLEOTIDE SEQUENCE</scope>
    <source>
        <strain evidence="1">VKM B-2555</strain>
    </source>
</reference>
<evidence type="ECO:0000313" key="1">
    <source>
        <dbReference type="EMBL" id="GLK75823.1"/>
    </source>
</evidence>
<comment type="caution">
    <text evidence="1">The sequence shown here is derived from an EMBL/GenBank/DDBJ whole genome shotgun (WGS) entry which is preliminary data.</text>
</comment>
<dbReference type="Proteomes" id="UP001143364">
    <property type="component" value="Unassembled WGS sequence"/>
</dbReference>
<reference evidence="1" key="2">
    <citation type="submission" date="2023-01" db="EMBL/GenBank/DDBJ databases">
        <authorList>
            <person name="Sun Q."/>
            <person name="Evtushenko L."/>
        </authorList>
    </citation>
    <scope>NUCLEOTIDE SEQUENCE</scope>
    <source>
        <strain evidence="1">VKM B-2555</strain>
    </source>
</reference>
<protein>
    <submittedName>
        <fullName evidence="1">Uncharacterized protein</fullName>
    </submittedName>
</protein>
<sequence length="657" mass="68652">MKRSLVIAAGVVAGLALVGVAALPRLVDGYAERQVDKALNDIRVRSTAVANRGAVTVDLGSRTVFVNGITVETPGDAGARVSIDRLAIVRPTSLDERVAAELVRFENLVIAIGNETVRVPAIEVRNYSGPAQGLVSAPGGGDATRTQADIAAGVSAAGASAPLIEMTNARIGVKRQLTGLAFERTDSGVVSRATADKLTVEVPARRSVAKGVQVSTGRQTFHGVSLPAVLRFLAGDGAGQREPAIDRAVIEQVAVTAPTKVGGDVSAGAGRLELEKISIRALLHPAATLELAQDKAQRGEPLTPAETRQQVLFLTDSLRAAAFGRVAAFDAVLEASPPGQDRVSGSAALIELAGYADGALQRVSLRGARAQEDDRSAGFDEANLERIDAGGLLAYAERIGRDEILLTTTPLPEDMLKLFPRLGRANLTNGAWAEGDWALKVGEIRSGARGDAEELPNRAGVRVTNLTMPAPQDRWYSPYLKDAGVERLNLTFRMVASLDPGSQVLTLEGLDYSDPEIADVHVEGTLANVDPALAIERGGAFVDKLSRVALRPIALRVVDHGGVAAAFAAGAKARGSTLEAFRESFTQDAEARLTAVLGPSAQASATALGLFLRGGGKLEATILPRADATLLNLIQLARLGPEGVAQALDVTITSRTN</sequence>
<accession>A0A9W6N317</accession>